<feature type="transmembrane region" description="Helical" evidence="7">
    <location>
        <begin position="141"/>
        <end position="165"/>
    </location>
</feature>
<evidence type="ECO:0000256" key="3">
    <source>
        <dbReference type="ARBA" id="ARBA00022989"/>
    </source>
</evidence>
<dbReference type="Proteomes" id="UP001375240">
    <property type="component" value="Unassembled WGS sequence"/>
</dbReference>
<feature type="region of interest" description="Disordered" evidence="6">
    <location>
        <begin position="284"/>
        <end position="331"/>
    </location>
</feature>
<feature type="domain" description="Rhodopsin" evidence="8">
    <location>
        <begin position="4"/>
        <end position="205"/>
    </location>
</feature>
<dbReference type="EMBL" id="JAVHNQ010000006">
    <property type="protein sequence ID" value="KAK6344400.1"/>
    <property type="molecule type" value="Genomic_DNA"/>
</dbReference>
<feature type="transmembrane region" description="Helical" evidence="7">
    <location>
        <begin position="106"/>
        <end position="129"/>
    </location>
</feature>
<evidence type="ECO:0000256" key="7">
    <source>
        <dbReference type="SAM" id="Phobius"/>
    </source>
</evidence>
<organism evidence="9 10">
    <name type="scientific">Orbilia brochopaga</name>
    <dbReference type="NCBI Taxonomy" id="3140254"/>
    <lineage>
        <taxon>Eukaryota</taxon>
        <taxon>Fungi</taxon>
        <taxon>Dikarya</taxon>
        <taxon>Ascomycota</taxon>
        <taxon>Pezizomycotina</taxon>
        <taxon>Orbiliomycetes</taxon>
        <taxon>Orbiliales</taxon>
        <taxon>Orbiliaceae</taxon>
        <taxon>Orbilia</taxon>
    </lineage>
</organism>
<dbReference type="InterPro" id="IPR052337">
    <property type="entry name" value="SAT4-like"/>
</dbReference>
<proteinExistence type="inferred from homology"/>
<evidence type="ECO:0000313" key="10">
    <source>
        <dbReference type="Proteomes" id="UP001375240"/>
    </source>
</evidence>
<evidence type="ECO:0000256" key="4">
    <source>
        <dbReference type="ARBA" id="ARBA00023136"/>
    </source>
</evidence>
<dbReference type="InterPro" id="IPR049326">
    <property type="entry name" value="Rhodopsin_dom_fungi"/>
</dbReference>
<dbReference type="GO" id="GO:0016020">
    <property type="term" value="C:membrane"/>
    <property type="evidence" value="ECO:0007669"/>
    <property type="project" value="UniProtKB-SubCell"/>
</dbReference>
<keyword evidence="4 7" id="KW-0472">Membrane</keyword>
<sequence>MNYFQIRYGTGDHIDTVTTDELLPTLRYWFAYQIIYPLVLLFIKLSILSFYLGISPQKWYRYAVNSVLAFVVAWTVAVIFAYIFECPDPSRAWSPEFPQGCVNLSALYYSSASINIATDLVILLLPIPVLHRLQIDRRRKVALIAIFSVGGIAVAGSVAQLWAVWKYQHTVDVSYDAILILLFSHIEITLAMMCSCAPALKPLFKGFSTPFNSRAGESKVTNSTTPGPAGAALPSAGGSALATAPDYIAIPSTSLARNRAVFENLTESPQNTPDLERRVVEITGGTPYYTPPLEFQAKSNSDSNSNSSPSPDGDENPQQPANTALRLPQGNRIFQHDEGYGFRRMQSAPTFRTESASSTINAPPPVQISKLAGEYTATCSSSQSLDRSSDETAVDRQSYFGFMRRPSIWRRHSFLSNGRQSAAESLSDTVSPSADDLEVNVEQEIRIDYESMTREEQQRWEQKRSRLDAVDSLW</sequence>
<evidence type="ECO:0000256" key="5">
    <source>
        <dbReference type="ARBA" id="ARBA00038359"/>
    </source>
</evidence>
<evidence type="ECO:0000313" key="9">
    <source>
        <dbReference type="EMBL" id="KAK6344400.1"/>
    </source>
</evidence>
<comment type="subcellular location">
    <subcellularLocation>
        <location evidence="1">Membrane</location>
        <topology evidence="1">Multi-pass membrane protein</topology>
    </subcellularLocation>
</comment>
<protein>
    <recommendedName>
        <fullName evidence="8">Rhodopsin domain-containing protein</fullName>
    </recommendedName>
</protein>
<comment type="caution">
    <text evidence="9">The sequence shown here is derived from an EMBL/GenBank/DDBJ whole genome shotgun (WGS) entry which is preliminary data.</text>
</comment>
<name>A0AAV9UPC1_9PEZI</name>
<accession>A0AAV9UPC1</accession>
<comment type="similarity">
    <text evidence="5">Belongs to the SAT4 family.</text>
</comment>
<dbReference type="PANTHER" id="PTHR33048:SF123">
    <property type="entry name" value="INTEGRAL MEMBRANE PROTEIN"/>
    <property type="match status" value="1"/>
</dbReference>
<dbReference type="PANTHER" id="PTHR33048">
    <property type="entry name" value="PTH11-LIKE INTEGRAL MEMBRANE PROTEIN (AFU_ORTHOLOGUE AFUA_5G11245)"/>
    <property type="match status" value="1"/>
</dbReference>
<keyword evidence="10" id="KW-1185">Reference proteome</keyword>
<feature type="transmembrane region" description="Helical" evidence="7">
    <location>
        <begin position="30"/>
        <end position="52"/>
    </location>
</feature>
<keyword evidence="3 7" id="KW-1133">Transmembrane helix</keyword>
<feature type="transmembrane region" description="Helical" evidence="7">
    <location>
        <begin position="177"/>
        <end position="200"/>
    </location>
</feature>
<dbReference type="AlphaFoldDB" id="A0AAV9UPC1"/>
<evidence type="ECO:0000259" key="8">
    <source>
        <dbReference type="Pfam" id="PF20684"/>
    </source>
</evidence>
<dbReference type="Pfam" id="PF20684">
    <property type="entry name" value="Fung_rhodopsin"/>
    <property type="match status" value="1"/>
</dbReference>
<feature type="region of interest" description="Disordered" evidence="6">
    <location>
        <begin position="452"/>
        <end position="474"/>
    </location>
</feature>
<reference evidence="9 10" key="1">
    <citation type="submission" date="2019-10" db="EMBL/GenBank/DDBJ databases">
        <authorList>
            <person name="Palmer J.M."/>
        </authorList>
    </citation>
    <scope>NUCLEOTIDE SEQUENCE [LARGE SCALE GENOMIC DNA]</scope>
    <source>
        <strain evidence="9 10">TWF696</strain>
    </source>
</reference>
<feature type="compositionally biased region" description="Low complexity" evidence="6">
    <location>
        <begin position="299"/>
        <end position="311"/>
    </location>
</feature>
<evidence type="ECO:0000256" key="6">
    <source>
        <dbReference type="SAM" id="MobiDB-lite"/>
    </source>
</evidence>
<keyword evidence="2 7" id="KW-0812">Transmembrane</keyword>
<feature type="region of interest" description="Disordered" evidence="6">
    <location>
        <begin position="215"/>
        <end position="235"/>
    </location>
</feature>
<evidence type="ECO:0000256" key="1">
    <source>
        <dbReference type="ARBA" id="ARBA00004141"/>
    </source>
</evidence>
<feature type="compositionally biased region" description="Low complexity" evidence="6">
    <location>
        <begin position="223"/>
        <end position="235"/>
    </location>
</feature>
<evidence type="ECO:0000256" key="2">
    <source>
        <dbReference type="ARBA" id="ARBA00022692"/>
    </source>
</evidence>
<feature type="transmembrane region" description="Helical" evidence="7">
    <location>
        <begin position="64"/>
        <end position="84"/>
    </location>
</feature>
<gene>
    <name evidence="9" type="ORF">TWF696_008036</name>
</gene>